<reference evidence="1" key="2">
    <citation type="submission" date="2021-04" db="EMBL/GenBank/DDBJ databases">
        <authorList>
            <person name="Gilroy R."/>
        </authorList>
    </citation>
    <scope>NUCLEOTIDE SEQUENCE</scope>
    <source>
        <strain evidence="1">742</strain>
    </source>
</reference>
<dbReference type="Pfam" id="PF05636">
    <property type="entry name" value="HIGH_NTase1"/>
    <property type="match status" value="1"/>
</dbReference>
<dbReference type="Gene3D" id="3.40.50.620">
    <property type="entry name" value="HUPs"/>
    <property type="match status" value="1"/>
</dbReference>
<dbReference type="Proteomes" id="UP000824178">
    <property type="component" value="Unassembled WGS sequence"/>
</dbReference>
<feature type="non-terminal residue" evidence="1">
    <location>
        <position position="20"/>
    </location>
</feature>
<name>A0A9E2KKD7_9FIRM</name>
<sequence length="20" mass="2305">MKFAGIIAEYNPFHSGHAWQ</sequence>
<protein>
    <submittedName>
        <fullName evidence="1">Nucleotidyltransferase family protein</fullName>
    </submittedName>
</protein>
<proteinExistence type="predicted"/>
<reference evidence="1" key="1">
    <citation type="journal article" date="2021" name="PeerJ">
        <title>Extensive microbial diversity within the chicken gut microbiome revealed by metagenomics and culture.</title>
        <authorList>
            <person name="Gilroy R."/>
            <person name="Ravi A."/>
            <person name="Getino M."/>
            <person name="Pursley I."/>
            <person name="Horton D.L."/>
            <person name="Alikhan N.F."/>
            <person name="Baker D."/>
            <person name="Gharbi K."/>
            <person name="Hall N."/>
            <person name="Watson M."/>
            <person name="Adriaenssens E.M."/>
            <person name="Foster-Nyarko E."/>
            <person name="Jarju S."/>
            <person name="Secka A."/>
            <person name="Antonio M."/>
            <person name="Oren A."/>
            <person name="Chaudhuri R.R."/>
            <person name="La Ragione R."/>
            <person name="Hildebrand F."/>
            <person name="Pallen M.J."/>
        </authorList>
    </citation>
    <scope>NUCLEOTIDE SEQUENCE</scope>
    <source>
        <strain evidence="1">742</strain>
    </source>
</reference>
<gene>
    <name evidence="1" type="ORF">H9864_07220</name>
</gene>
<comment type="caution">
    <text evidence="1">The sequence shown here is derived from an EMBL/GenBank/DDBJ whole genome shotgun (WGS) entry which is preliminary data.</text>
</comment>
<evidence type="ECO:0000313" key="2">
    <source>
        <dbReference type="Proteomes" id="UP000824178"/>
    </source>
</evidence>
<organism evidence="1 2">
    <name type="scientific">Candidatus Faecalibacterium intestinavium</name>
    <dbReference type="NCBI Taxonomy" id="2838580"/>
    <lineage>
        <taxon>Bacteria</taxon>
        <taxon>Bacillati</taxon>
        <taxon>Bacillota</taxon>
        <taxon>Clostridia</taxon>
        <taxon>Eubacteriales</taxon>
        <taxon>Oscillospiraceae</taxon>
        <taxon>Faecalibacterium</taxon>
    </lineage>
</organism>
<dbReference type="InterPro" id="IPR008513">
    <property type="entry name" value="tRNA(Met)_cyd_acetate_ligase"/>
</dbReference>
<dbReference type="AlphaFoldDB" id="A0A9E2KKD7"/>
<accession>A0A9E2KKD7</accession>
<dbReference type="InterPro" id="IPR014729">
    <property type="entry name" value="Rossmann-like_a/b/a_fold"/>
</dbReference>
<evidence type="ECO:0000313" key="1">
    <source>
        <dbReference type="EMBL" id="MBU3820140.1"/>
    </source>
</evidence>
<dbReference type="EMBL" id="JAHLFH010000150">
    <property type="protein sequence ID" value="MBU3820140.1"/>
    <property type="molecule type" value="Genomic_DNA"/>
</dbReference>